<dbReference type="KEGG" id="ptrr:90955366"/>
<dbReference type="RefSeq" id="XP_065963986.1">
    <property type="nucleotide sequence ID" value="XM_066105359.1"/>
</dbReference>
<accession>A0A317AHR4</accession>
<proteinExistence type="predicted"/>
<organism evidence="1 2">
    <name type="scientific">Pyrenophora tritici-repentis</name>
    <dbReference type="NCBI Taxonomy" id="45151"/>
    <lineage>
        <taxon>Eukaryota</taxon>
        <taxon>Fungi</taxon>
        <taxon>Dikarya</taxon>
        <taxon>Ascomycota</taxon>
        <taxon>Pezizomycotina</taxon>
        <taxon>Dothideomycetes</taxon>
        <taxon>Pleosporomycetidae</taxon>
        <taxon>Pleosporales</taxon>
        <taxon>Pleosporineae</taxon>
        <taxon>Pleosporaceae</taxon>
        <taxon>Pyrenophora</taxon>
    </lineage>
</organism>
<name>A0A317AHR4_9PLEO</name>
<evidence type="ECO:0000313" key="1">
    <source>
        <dbReference type="EMBL" id="KAF7574153.1"/>
    </source>
</evidence>
<dbReference type="Proteomes" id="UP000245464">
    <property type="component" value="Chromosome 2"/>
</dbReference>
<dbReference type="AlphaFoldDB" id="A0A317AHR4"/>
<dbReference type="EMBL" id="NQIK02000002">
    <property type="protein sequence ID" value="KAF7574153.1"/>
    <property type="molecule type" value="Genomic_DNA"/>
</dbReference>
<comment type="caution">
    <text evidence="1">The sequence shown here is derived from an EMBL/GenBank/DDBJ whole genome shotgun (WGS) entry which is preliminary data.</text>
</comment>
<dbReference type="GeneID" id="90955366"/>
<gene>
    <name evidence="1" type="ORF">PtrM4_057760</name>
</gene>
<reference evidence="1" key="1">
    <citation type="journal article" date="2018" name="BMC Genomics">
        <title>Comparative genomics of the wheat fungal pathogen Pyrenophora tritici-repentis reveals chromosomal variations and genome plasticity.</title>
        <authorList>
            <person name="Moolhuijzen P."/>
            <person name="See P.T."/>
            <person name="Hane J.K."/>
            <person name="Shi G."/>
            <person name="Liu Z."/>
            <person name="Oliver R.P."/>
            <person name="Moffat C.S."/>
        </authorList>
    </citation>
    <scope>NUCLEOTIDE SEQUENCE [LARGE SCALE GENOMIC DNA]</scope>
    <source>
        <strain evidence="1">M4</strain>
    </source>
</reference>
<evidence type="ECO:0000313" key="2">
    <source>
        <dbReference type="Proteomes" id="UP000245464"/>
    </source>
</evidence>
<sequence>MTEYIEVLKPLKDATKRLEGRGKCGRFGAIYEVIPVFEFLMGRFEQRLRQYERVDFEQREAPEDHISINFRAAWEKLNDYYSKLDDSPAYFAACALHPYY</sequence>
<protein>
    <submittedName>
        <fullName evidence="1">Uncharacterized protein</fullName>
    </submittedName>
</protein>